<evidence type="ECO:0000313" key="1">
    <source>
        <dbReference type="EMBL" id="RVD90523.1"/>
    </source>
</evidence>
<keyword evidence="2" id="KW-1185">Reference proteome</keyword>
<name>A0A437AH83_9MICR</name>
<dbReference type="EMBL" id="RCSS01000861">
    <property type="protein sequence ID" value="RVD90523.1"/>
    <property type="molecule type" value="Genomic_DNA"/>
</dbReference>
<dbReference type="Proteomes" id="UP000282876">
    <property type="component" value="Unassembled WGS sequence"/>
</dbReference>
<dbReference type="AlphaFoldDB" id="A0A437AH83"/>
<evidence type="ECO:0000313" key="2">
    <source>
        <dbReference type="Proteomes" id="UP000282876"/>
    </source>
</evidence>
<dbReference type="OrthoDB" id="10392313at2759"/>
<comment type="caution">
    <text evidence="1">The sequence shown here is derived from an EMBL/GenBank/DDBJ whole genome shotgun (WGS) entry which is preliminary data.</text>
</comment>
<accession>A0A437AH83</accession>
<dbReference type="STRING" id="291195.A0A437AH83"/>
<reference evidence="1 2" key="1">
    <citation type="submission" date="2018-10" db="EMBL/GenBank/DDBJ databases">
        <title>Draft genome sequence of the microsporidian Tubulinosema ratisbonensis.</title>
        <authorList>
            <person name="Polonais V."/>
            <person name="Peyretaillade E."/>
            <person name="Niehus S."/>
            <person name="Wawrzyniak I."/>
            <person name="Franchet A."/>
            <person name="Gaspin C."/>
            <person name="Reichstadt M."/>
            <person name="Belser C."/>
            <person name="Labadie K."/>
            <person name="Delbac F."/>
            <person name="Ferrandon D."/>
        </authorList>
    </citation>
    <scope>NUCLEOTIDE SEQUENCE [LARGE SCALE GENOMIC DNA]</scope>
    <source>
        <strain evidence="1 2">Franzen</strain>
    </source>
</reference>
<feature type="non-terminal residue" evidence="1">
    <location>
        <position position="1"/>
    </location>
</feature>
<protein>
    <submittedName>
        <fullName evidence="1">ARID/BRIGHT DNA binding domain protein</fullName>
    </submittedName>
</protein>
<sequence length="254" mass="30559">QETVLKLVKLFNKFIESYFFLLKKEGRVTLGSVTKRIEICHKKYMNITFKQIFQYVLDRSFDSENYEKIFFLIPELKFFYENFYKKYLYQFELYRREFEDNEFEFNYIFKKGEHVIFKGSGAKFCGKVLARRNRGLNIYYINICNLKNNCSEWFAEDIISTAGNVCINNQLTFTKYMRIYYFLPDPITQEKNAHNLALIRNEKDKLQKISDSSEEKKDAIYNIYVLADLSTQLLENIRKKIKHSDSQDKENINN</sequence>
<gene>
    <name evidence="1" type="ORF">TUBRATIS_30520</name>
</gene>
<proteinExistence type="predicted"/>
<dbReference type="VEuPathDB" id="MicrosporidiaDB:TUBRATIS_30520"/>
<organism evidence="1 2">
    <name type="scientific">Tubulinosema ratisbonensis</name>
    <dbReference type="NCBI Taxonomy" id="291195"/>
    <lineage>
        <taxon>Eukaryota</taxon>
        <taxon>Fungi</taxon>
        <taxon>Fungi incertae sedis</taxon>
        <taxon>Microsporidia</taxon>
        <taxon>Tubulinosematoidea</taxon>
        <taxon>Tubulinosematidae</taxon>
        <taxon>Tubulinosema</taxon>
    </lineage>
</organism>